<organism evidence="1 2">
    <name type="scientific">Cetraspora pellucida</name>
    <dbReference type="NCBI Taxonomy" id="1433469"/>
    <lineage>
        <taxon>Eukaryota</taxon>
        <taxon>Fungi</taxon>
        <taxon>Fungi incertae sedis</taxon>
        <taxon>Mucoromycota</taxon>
        <taxon>Glomeromycotina</taxon>
        <taxon>Glomeromycetes</taxon>
        <taxon>Diversisporales</taxon>
        <taxon>Gigasporaceae</taxon>
        <taxon>Cetraspora</taxon>
    </lineage>
</organism>
<accession>A0ACA9N7X5</accession>
<sequence length="436" mass="50309">FYGGSNLKNSNNMDNTDDMEDLYVEIHSEAETMSTAPSASSANSLTHQNDSSVAYCKICENNLSGTRHKPYPYTRKCGNTTNLINHLHDKHNITKENYTEFLDEHNEPRHDQTKITEYAKTATPCSSKWQELITQMLISFIIKFIHKEQLCILLSNNVVAIHLTTDLWTAKSRHGYLAQKLCEAQKNSECLLEDNYHNLLDVLTDVKTRWNSPDRKSQQEKEKLEQLFLQDALKLLLLFEKITRRICGAKYCTLSLVHPYIELLKKLFEPNYESGETYDTYLDLIYGPQSENDNEEVEESDSSTSDEDEIPSGGSRKHWQYAHHIDDFNNVEYLPAANTVGLLQKVRAAIFLSLDELWSAPSDLVRITTILDPRFKDFKWDNTDKEKDEALKLLQIQYDSAKENSQTSDIYTQPTQQTTPFHDCTDDDDDFFQALE</sequence>
<comment type="caution">
    <text evidence="1">The sequence shown here is derived from an EMBL/GenBank/DDBJ whole genome shotgun (WGS) entry which is preliminary data.</text>
</comment>
<gene>
    <name evidence="1" type="ORF">SPELUC_LOCUS8489</name>
</gene>
<feature type="non-terminal residue" evidence="1">
    <location>
        <position position="436"/>
    </location>
</feature>
<reference evidence="1" key="1">
    <citation type="submission" date="2021-06" db="EMBL/GenBank/DDBJ databases">
        <authorList>
            <person name="Kallberg Y."/>
            <person name="Tangrot J."/>
            <person name="Rosling A."/>
        </authorList>
    </citation>
    <scope>NUCLEOTIDE SEQUENCE</scope>
    <source>
        <strain evidence="1">28 12/20/2015</strain>
    </source>
</reference>
<evidence type="ECO:0000313" key="1">
    <source>
        <dbReference type="EMBL" id="CAG8638925.1"/>
    </source>
</evidence>
<dbReference type="EMBL" id="CAJVPW010012804">
    <property type="protein sequence ID" value="CAG8638925.1"/>
    <property type="molecule type" value="Genomic_DNA"/>
</dbReference>
<dbReference type="Proteomes" id="UP000789366">
    <property type="component" value="Unassembled WGS sequence"/>
</dbReference>
<name>A0ACA9N7X5_9GLOM</name>
<protein>
    <submittedName>
        <fullName evidence="1">11782_t:CDS:1</fullName>
    </submittedName>
</protein>
<feature type="non-terminal residue" evidence="1">
    <location>
        <position position="1"/>
    </location>
</feature>
<proteinExistence type="predicted"/>
<keyword evidence="2" id="KW-1185">Reference proteome</keyword>
<evidence type="ECO:0000313" key="2">
    <source>
        <dbReference type="Proteomes" id="UP000789366"/>
    </source>
</evidence>